<dbReference type="PANTHER" id="PTHR43802:SF1">
    <property type="entry name" value="IP11341P-RELATED"/>
    <property type="match status" value="1"/>
</dbReference>
<dbReference type="GO" id="GO:0016853">
    <property type="term" value="F:isomerase activity"/>
    <property type="evidence" value="ECO:0007669"/>
    <property type="project" value="UniProtKB-KW"/>
</dbReference>
<dbReference type="RefSeq" id="WP_037448815.1">
    <property type="nucleotide sequence ID" value="NZ_JFHR01000010.1"/>
</dbReference>
<proteinExistence type="inferred from homology"/>
<dbReference type="eggNOG" id="COG1024">
    <property type="taxonomic scope" value="Bacteria"/>
</dbReference>
<comment type="caution">
    <text evidence="2">The sequence shown here is derived from an EMBL/GenBank/DDBJ whole genome shotgun (WGS) entry which is preliminary data.</text>
</comment>
<comment type="similarity">
    <text evidence="1">Belongs to the enoyl-CoA hydratase/isomerase family.</text>
</comment>
<reference evidence="2 3" key="1">
    <citation type="submission" date="2014-02" db="EMBL/GenBank/DDBJ databases">
        <title>Whole genome sequence of Sphingobium chlorophenolicum NBRC 16172.</title>
        <authorList>
            <person name="Gan H.M."/>
            <person name="Gan H.Y."/>
            <person name="Chew T.H."/>
            <person name="Savka M.A."/>
        </authorList>
    </citation>
    <scope>NUCLEOTIDE SEQUENCE [LARGE SCALE GENOMIC DNA]</scope>
    <source>
        <strain evidence="2 3">NBRC 16172</strain>
    </source>
</reference>
<evidence type="ECO:0000313" key="2">
    <source>
        <dbReference type="EMBL" id="KEQ54447.1"/>
    </source>
</evidence>
<dbReference type="InterPro" id="IPR001753">
    <property type="entry name" value="Enoyl-CoA_hydra/iso"/>
</dbReference>
<dbReference type="OrthoDB" id="7225138at2"/>
<dbReference type="InterPro" id="IPR029045">
    <property type="entry name" value="ClpP/crotonase-like_dom_sf"/>
</dbReference>
<dbReference type="Pfam" id="PF00378">
    <property type="entry name" value="ECH_1"/>
    <property type="match status" value="1"/>
</dbReference>
<name>A0A081RGX4_SPHCR</name>
<protein>
    <submittedName>
        <fullName evidence="2">Enoyl-CoA hydratase/isomerase</fullName>
    </submittedName>
</protein>
<dbReference type="CDD" id="cd06558">
    <property type="entry name" value="crotonase-like"/>
    <property type="match status" value="1"/>
</dbReference>
<evidence type="ECO:0000256" key="1">
    <source>
        <dbReference type="ARBA" id="ARBA00005254"/>
    </source>
</evidence>
<dbReference type="Proteomes" id="UP000028411">
    <property type="component" value="Unassembled WGS sequence"/>
</dbReference>
<dbReference type="Gene3D" id="3.90.226.10">
    <property type="entry name" value="2-enoyl-CoA Hydratase, Chain A, domain 1"/>
    <property type="match status" value="1"/>
</dbReference>
<sequence length="249" mass="26218">MNLERDNALLAEEAGEGVLLLTMNRPAQRNAIDIPLLDAMNAAFDAFVQNDRWRVGVLTGAKPAFCAGLDLKTFSAPDAPRHAVTALIRRVPHLGKPMIAAVEGAAYTGGLELALGCDFILASEDARFADTHAKIGALSGSGMGSRLPHAVGARFARQMMLSCQPIDAATALRVGLVNELLPAGEVLPRALEIAKAIAAHDPELLRMAKSVIDRGTETTLAEALAIETETLRQRNAMGGMTWSSAASAG</sequence>
<dbReference type="PANTHER" id="PTHR43802">
    <property type="entry name" value="ENOYL-COA HYDRATASE"/>
    <property type="match status" value="1"/>
</dbReference>
<accession>A0A081RGX4</accession>
<dbReference type="PATRIC" id="fig|46429.4.peg.1217"/>
<dbReference type="AlphaFoldDB" id="A0A081RGX4"/>
<keyword evidence="2" id="KW-0413">Isomerase</keyword>
<dbReference type="SUPFAM" id="SSF52096">
    <property type="entry name" value="ClpP/crotonase"/>
    <property type="match status" value="1"/>
</dbReference>
<gene>
    <name evidence="2" type="ORF">BV95_01255</name>
</gene>
<evidence type="ECO:0000313" key="3">
    <source>
        <dbReference type="Proteomes" id="UP000028411"/>
    </source>
</evidence>
<dbReference type="EMBL" id="JFHR01000010">
    <property type="protein sequence ID" value="KEQ54447.1"/>
    <property type="molecule type" value="Genomic_DNA"/>
</dbReference>
<organism evidence="2 3">
    <name type="scientific">Sphingobium chlorophenolicum</name>
    <dbReference type="NCBI Taxonomy" id="46429"/>
    <lineage>
        <taxon>Bacteria</taxon>
        <taxon>Pseudomonadati</taxon>
        <taxon>Pseudomonadota</taxon>
        <taxon>Alphaproteobacteria</taxon>
        <taxon>Sphingomonadales</taxon>
        <taxon>Sphingomonadaceae</taxon>
        <taxon>Sphingobium</taxon>
    </lineage>
</organism>